<reference evidence="6" key="1">
    <citation type="submission" date="2022-01" db="EMBL/GenBank/DDBJ databases">
        <authorList>
            <person name="King R."/>
        </authorList>
    </citation>
    <scope>NUCLEOTIDE SEQUENCE</scope>
</reference>
<dbReference type="CDD" id="cd00029">
    <property type="entry name" value="C1"/>
    <property type="match status" value="1"/>
</dbReference>
<keyword evidence="3" id="KW-0175">Coiled coil</keyword>
<evidence type="ECO:0000256" key="2">
    <source>
        <dbReference type="ARBA" id="ARBA00022833"/>
    </source>
</evidence>
<keyword evidence="1" id="KW-0479">Metal-binding</keyword>
<dbReference type="SUPFAM" id="SSF57889">
    <property type="entry name" value="Cysteine-rich domain"/>
    <property type="match status" value="1"/>
</dbReference>
<accession>A0A9P0CDP8</accession>
<dbReference type="InterPro" id="IPR002219">
    <property type="entry name" value="PKC_DAG/PE"/>
</dbReference>
<evidence type="ECO:0000259" key="5">
    <source>
        <dbReference type="PROSITE" id="PS50081"/>
    </source>
</evidence>
<dbReference type="InterPro" id="IPR046349">
    <property type="entry name" value="C1-like_sf"/>
</dbReference>
<feature type="region of interest" description="Disordered" evidence="4">
    <location>
        <begin position="155"/>
        <end position="179"/>
    </location>
</feature>
<proteinExistence type="predicted"/>
<feature type="domain" description="Phorbol-ester/DAG-type" evidence="5">
    <location>
        <begin position="1"/>
        <end position="50"/>
    </location>
</feature>
<evidence type="ECO:0000313" key="6">
    <source>
        <dbReference type="EMBL" id="CAH1099376.1"/>
    </source>
</evidence>
<evidence type="ECO:0000313" key="7">
    <source>
        <dbReference type="Proteomes" id="UP001153636"/>
    </source>
</evidence>
<dbReference type="GO" id="GO:0046872">
    <property type="term" value="F:metal ion binding"/>
    <property type="evidence" value="ECO:0007669"/>
    <property type="project" value="UniProtKB-KW"/>
</dbReference>
<evidence type="ECO:0000256" key="4">
    <source>
        <dbReference type="SAM" id="MobiDB-lite"/>
    </source>
</evidence>
<evidence type="ECO:0000256" key="3">
    <source>
        <dbReference type="SAM" id="Coils"/>
    </source>
</evidence>
<protein>
    <recommendedName>
        <fullName evidence="5">Phorbol-ester/DAG-type domain-containing protein</fullName>
    </recommendedName>
</protein>
<dbReference type="OrthoDB" id="6781724at2759"/>
<dbReference type="AlphaFoldDB" id="A0A9P0CDP8"/>
<keyword evidence="2" id="KW-0862">Zinc</keyword>
<feature type="compositionally biased region" description="Low complexity" evidence="4">
    <location>
        <begin position="168"/>
        <end position="179"/>
    </location>
</feature>
<dbReference type="PROSITE" id="PS50081">
    <property type="entry name" value="ZF_DAG_PE_2"/>
    <property type="match status" value="1"/>
</dbReference>
<feature type="compositionally biased region" description="Polar residues" evidence="4">
    <location>
        <begin position="155"/>
        <end position="167"/>
    </location>
</feature>
<evidence type="ECO:0000256" key="1">
    <source>
        <dbReference type="ARBA" id="ARBA00022723"/>
    </source>
</evidence>
<feature type="coiled-coil region" evidence="3">
    <location>
        <begin position="86"/>
        <end position="131"/>
    </location>
</feature>
<name>A0A9P0CDP8_9CUCU</name>
<keyword evidence="7" id="KW-1185">Reference proteome</keyword>
<gene>
    <name evidence="6" type="ORF">PSYICH_LOCUS90</name>
</gene>
<organism evidence="6 7">
    <name type="scientific">Psylliodes chrysocephalus</name>
    <dbReference type="NCBI Taxonomy" id="3402493"/>
    <lineage>
        <taxon>Eukaryota</taxon>
        <taxon>Metazoa</taxon>
        <taxon>Ecdysozoa</taxon>
        <taxon>Arthropoda</taxon>
        <taxon>Hexapoda</taxon>
        <taxon>Insecta</taxon>
        <taxon>Pterygota</taxon>
        <taxon>Neoptera</taxon>
        <taxon>Endopterygota</taxon>
        <taxon>Coleoptera</taxon>
        <taxon>Polyphaga</taxon>
        <taxon>Cucujiformia</taxon>
        <taxon>Chrysomeloidea</taxon>
        <taxon>Chrysomelidae</taxon>
        <taxon>Galerucinae</taxon>
        <taxon>Alticini</taxon>
        <taxon>Psylliodes</taxon>
    </lineage>
</organism>
<dbReference type="EMBL" id="OV651813">
    <property type="protein sequence ID" value="CAH1099376.1"/>
    <property type="molecule type" value="Genomic_DNA"/>
</dbReference>
<dbReference type="Proteomes" id="UP001153636">
    <property type="component" value="Chromosome 1"/>
</dbReference>
<sequence length="312" mass="34484">MSENTPEICVRCNKSVKTGLKCIKCGKLSHSCCLKLMKSAKFMPDGTVICCAANDGTVDVEPKKLVPNEKLLDVSAATDKIKIKYLEELLKQKDVTIKKQEELSDQKDHTIKSLETALTALNQQIDLLKQSRVNTCANKADNLNFANALKLTNNIPSTATNPSHSSGNNPQNPPKNQINTKITPLAVSSAVHMANANTVCNEIIKLNNPNSENQPGYRRRRTNLLIGSNDDTNTCPFKAAAPRTVKEFDATNFEPDVDIEELEKYIKSFASSATVEKLDCRFPAVYASFKITVAFEEADKILVSEMWPSKVY</sequence>